<feature type="compositionally biased region" description="Polar residues" evidence="1">
    <location>
        <begin position="339"/>
        <end position="354"/>
    </location>
</feature>
<dbReference type="OrthoDB" id="4751700at2759"/>
<feature type="region of interest" description="Disordered" evidence="1">
    <location>
        <begin position="393"/>
        <end position="422"/>
    </location>
</feature>
<organism evidence="2 3">
    <name type="scientific">Cryphonectria parasitica (strain ATCC 38755 / EP155)</name>
    <dbReference type="NCBI Taxonomy" id="660469"/>
    <lineage>
        <taxon>Eukaryota</taxon>
        <taxon>Fungi</taxon>
        <taxon>Dikarya</taxon>
        <taxon>Ascomycota</taxon>
        <taxon>Pezizomycotina</taxon>
        <taxon>Sordariomycetes</taxon>
        <taxon>Sordariomycetidae</taxon>
        <taxon>Diaporthales</taxon>
        <taxon>Cryphonectriaceae</taxon>
        <taxon>Cryphonectria-Endothia species complex</taxon>
        <taxon>Cryphonectria</taxon>
    </lineage>
</organism>
<accession>A0A9P5CQ55</accession>
<protein>
    <submittedName>
        <fullName evidence="2">Uncharacterized protein</fullName>
    </submittedName>
</protein>
<feature type="compositionally biased region" description="Polar residues" evidence="1">
    <location>
        <begin position="491"/>
        <end position="523"/>
    </location>
</feature>
<comment type="caution">
    <text evidence="2">The sequence shown here is derived from an EMBL/GenBank/DDBJ whole genome shotgun (WGS) entry which is preliminary data.</text>
</comment>
<sequence length="663" mass="73476">MSVSNSESPGSSAYSQQQEAVNTPTGHEQHQQTLSKVGINFNWLTNAIKHLLQEPFPEPGSMTQPYIYNEGDFRVKMDAYLSLCDKNNTRITLNDDFPEDPEDQQRLARELVTAMTNLDCEDNSSKVAVARIKKLSPVEFSLMAWSLLFETRDVHRGKLSMPRWGKEWELERYDTFHERFEMVKDVLHNRKTAVSSLFDYVFAKRLALNPRAELGRKKSNTVSNAKRKLDLDFAKQHRSGKRARSGKRSSQTGHTTDQNSPTPQDSQVDHHSEQMDDAEGRARKRVRTEKAPEMAPIPAIINTQMGHYSAANASVMQPANRTWHDVYGTHHSLEPHPGSGQTDWPRTQYDNGQPNPQFHSQLRGLLNNQLAMIPSVQRKPQGVYSTVENAEVHGGGLDTLDEDEDEDEGTYQGEMQVGGPTLDNTAVHAGEIDTLDEDENASTYQGETQTGGSCGNSYSSPVDTFQSESEDGQLGQNEAGDATGQPAFYPNPQQAFQQEFSPTVAQNVTTGAHYPSVTNQQQYPAAPGGVGDATSGPSEDTQPSSDAQQGHQLDSSPESLGDVRQWLVNTESGVAPVQDPYTDIQREQSTQQSPVGSGELQTTPSDNGSQPEQHQATQHSQEMEDLGDFNELPGVWDPSYGEALQRWSDQDNGFAGGFDWNDF</sequence>
<feature type="compositionally biased region" description="Polar residues" evidence="1">
    <location>
        <begin position="587"/>
        <end position="620"/>
    </location>
</feature>
<dbReference type="EMBL" id="MU032346">
    <property type="protein sequence ID" value="KAF3766848.1"/>
    <property type="molecule type" value="Genomic_DNA"/>
</dbReference>
<feature type="compositionally biased region" description="Polar residues" evidence="1">
    <location>
        <begin position="251"/>
        <end position="266"/>
    </location>
</feature>
<keyword evidence="3" id="KW-1185">Reference proteome</keyword>
<dbReference type="Proteomes" id="UP000803844">
    <property type="component" value="Unassembled WGS sequence"/>
</dbReference>
<dbReference type="AlphaFoldDB" id="A0A9P5CQ55"/>
<feature type="compositionally biased region" description="Acidic residues" evidence="1">
    <location>
        <begin position="399"/>
        <end position="409"/>
    </location>
</feature>
<dbReference type="RefSeq" id="XP_040777809.1">
    <property type="nucleotide sequence ID" value="XM_040925218.1"/>
</dbReference>
<feature type="region of interest" description="Disordered" evidence="1">
    <location>
        <begin position="436"/>
        <end position="637"/>
    </location>
</feature>
<feature type="compositionally biased region" description="Polar residues" evidence="1">
    <location>
        <begin position="535"/>
        <end position="558"/>
    </location>
</feature>
<name>A0A9P5CQ55_CRYP1</name>
<feature type="compositionally biased region" description="Basic and acidic residues" evidence="1">
    <location>
        <begin position="267"/>
        <end position="281"/>
    </location>
</feature>
<dbReference type="GeneID" id="63842347"/>
<evidence type="ECO:0000313" key="3">
    <source>
        <dbReference type="Proteomes" id="UP000803844"/>
    </source>
</evidence>
<feature type="region of interest" description="Disordered" evidence="1">
    <location>
        <begin position="1"/>
        <end position="32"/>
    </location>
</feature>
<feature type="compositionally biased region" description="Basic residues" evidence="1">
    <location>
        <begin position="236"/>
        <end position="247"/>
    </location>
</feature>
<feature type="region of interest" description="Disordered" evidence="1">
    <location>
        <begin position="327"/>
        <end position="354"/>
    </location>
</feature>
<evidence type="ECO:0000256" key="1">
    <source>
        <dbReference type="SAM" id="MobiDB-lite"/>
    </source>
</evidence>
<reference evidence="2" key="1">
    <citation type="journal article" date="2020" name="Phytopathology">
        <title>Genome sequence of the chestnut blight fungus Cryphonectria parasitica EP155: A fundamental resource for an archetypical invasive plant pathogen.</title>
        <authorList>
            <person name="Crouch J.A."/>
            <person name="Dawe A."/>
            <person name="Aerts A."/>
            <person name="Barry K."/>
            <person name="Churchill A.C.L."/>
            <person name="Grimwood J."/>
            <person name="Hillman B."/>
            <person name="Milgroom M.G."/>
            <person name="Pangilinan J."/>
            <person name="Smith M."/>
            <person name="Salamov A."/>
            <person name="Schmutz J."/>
            <person name="Yadav J."/>
            <person name="Grigoriev I.V."/>
            <person name="Nuss D."/>
        </authorList>
    </citation>
    <scope>NUCLEOTIDE SEQUENCE</scope>
    <source>
        <strain evidence="2">EP155</strain>
    </source>
</reference>
<feature type="compositionally biased region" description="Polar residues" evidence="1">
    <location>
        <begin position="441"/>
        <end position="467"/>
    </location>
</feature>
<proteinExistence type="predicted"/>
<evidence type="ECO:0000313" key="2">
    <source>
        <dbReference type="EMBL" id="KAF3766848.1"/>
    </source>
</evidence>
<feature type="region of interest" description="Disordered" evidence="1">
    <location>
        <begin position="217"/>
        <end position="292"/>
    </location>
</feature>
<gene>
    <name evidence="2" type="ORF">M406DRAFT_69030</name>
</gene>